<evidence type="ECO:0000313" key="2">
    <source>
        <dbReference type="EMBL" id="KAJ7780759.1"/>
    </source>
</evidence>
<name>A0AAD7NYN1_9AGAR</name>
<organism evidence="2 3">
    <name type="scientific">Mycena maculata</name>
    <dbReference type="NCBI Taxonomy" id="230809"/>
    <lineage>
        <taxon>Eukaryota</taxon>
        <taxon>Fungi</taxon>
        <taxon>Dikarya</taxon>
        <taxon>Basidiomycota</taxon>
        <taxon>Agaricomycotina</taxon>
        <taxon>Agaricomycetes</taxon>
        <taxon>Agaricomycetidae</taxon>
        <taxon>Agaricales</taxon>
        <taxon>Marasmiineae</taxon>
        <taxon>Mycenaceae</taxon>
        <taxon>Mycena</taxon>
    </lineage>
</organism>
<dbReference type="CDD" id="cd00303">
    <property type="entry name" value="retropepsin_like"/>
    <property type="match status" value="1"/>
</dbReference>
<evidence type="ECO:0000256" key="1">
    <source>
        <dbReference type="SAM" id="MobiDB-lite"/>
    </source>
</evidence>
<sequence>MVPMGLPVVHGTSTQMGTPLGYFLSMKCSPQRGAYIGGLKCIVLRHISSRTEIFQRAANGKEIVSGGGQVEAILDQGSEIIAMNRDLWLKLGVGLDPQRTLNMQSVNSQSNSTVGVIEVHVVQGALFNLLIGRPFFRFTSCQTTNNLDGTQEITITCLNTKKRVTVPTRRKVNKGKHPFRQELGKMYHYNEITHTFSLNDTTPTPPKEKKKKKKYKPAALKVHLVPATLPKEFRIVRKYPSDPLADMPPLNPRPPAFTPGKRLTEE</sequence>
<feature type="region of interest" description="Disordered" evidence="1">
    <location>
        <begin position="196"/>
        <end position="217"/>
    </location>
</feature>
<evidence type="ECO:0000313" key="3">
    <source>
        <dbReference type="Proteomes" id="UP001215280"/>
    </source>
</evidence>
<proteinExistence type="predicted"/>
<dbReference type="AlphaFoldDB" id="A0AAD7NYN1"/>
<reference evidence="2" key="1">
    <citation type="submission" date="2023-03" db="EMBL/GenBank/DDBJ databases">
        <title>Massive genome expansion in bonnet fungi (Mycena s.s.) driven by repeated elements and novel gene families across ecological guilds.</title>
        <authorList>
            <consortium name="Lawrence Berkeley National Laboratory"/>
            <person name="Harder C.B."/>
            <person name="Miyauchi S."/>
            <person name="Viragh M."/>
            <person name="Kuo A."/>
            <person name="Thoen E."/>
            <person name="Andreopoulos B."/>
            <person name="Lu D."/>
            <person name="Skrede I."/>
            <person name="Drula E."/>
            <person name="Henrissat B."/>
            <person name="Morin E."/>
            <person name="Kohler A."/>
            <person name="Barry K."/>
            <person name="LaButti K."/>
            <person name="Morin E."/>
            <person name="Salamov A."/>
            <person name="Lipzen A."/>
            <person name="Mereny Z."/>
            <person name="Hegedus B."/>
            <person name="Baldrian P."/>
            <person name="Stursova M."/>
            <person name="Weitz H."/>
            <person name="Taylor A."/>
            <person name="Grigoriev I.V."/>
            <person name="Nagy L.G."/>
            <person name="Martin F."/>
            <person name="Kauserud H."/>
        </authorList>
    </citation>
    <scope>NUCLEOTIDE SEQUENCE</scope>
    <source>
        <strain evidence="2">CBHHK188m</strain>
    </source>
</reference>
<gene>
    <name evidence="2" type="ORF">DFH07DRAFT_765255</name>
</gene>
<dbReference type="EMBL" id="JARJLG010000005">
    <property type="protein sequence ID" value="KAJ7780759.1"/>
    <property type="molecule type" value="Genomic_DNA"/>
</dbReference>
<dbReference type="Proteomes" id="UP001215280">
    <property type="component" value="Unassembled WGS sequence"/>
</dbReference>
<comment type="caution">
    <text evidence="2">The sequence shown here is derived from an EMBL/GenBank/DDBJ whole genome shotgun (WGS) entry which is preliminary data.</text>
</comment>
<protein>
    <submittedName>
        <fullName evidence="2">Uncharacterized protein</fullName>
    </submittedName>
</protein>
<accession>A0AAD7NYN1</accession>
<feature type="region of interest" description="Disordered" evidence="1">
    <location>
        <begin position="240"/>
        <end position="266"/>
    </location>
</feature>
<keyword evidence="3" id="KW-1185">Reference proteome</keyword>